<feature type="domain" description="FAD/NAD(P)-binding" evidence="5">
    <location>
        <begin position="14"/>
        <end position="312"/>
    </location>
</feature>
<gene>
    <name evidence="7" type="ORF">ACFYM3_34220</name>
</gene>
<evidence type="ECO:0000313" key="7">
    <source>
        <dbReference type="EMBL" id="MFE9229564.1"/>
    </source>
</evidence>
<organism evidence="7 8">
    <name type="scientific">Streptomyces massasporeus</name>
    <dbReference type="NCBI Taxonomy" id="67324"/>
    <lineage>
        <taxon>Bacteria</taxon>
        <taxon>Bacillati</taxon>
        <taxon>Actinomycetota</taxon>
        <taxon>Actinomycetes</taxon>
        <taxon>Kitasatosporales</taxon>
        <taxon>Streptomycetaceae</taxon>
        <taxon>Streptomyces</taxon>
    </lineage>
</organism>
<evidence type="ECO:0000256" key="1">
    <source>
        <dbReference type="ARBA" id="ARBA00001974"/>
    </source>
</evidence>
<feature type="domain" description="Reductase C-terminal" evidence="6">
    <location>
        <begin position="333"/>
        <end position="409"/>
    </location>
</feature>
<dbReference type="InterPro" id="IPR023753">
    <property type="entry name" value="FAD/NAD-binding_dom"/>
</dbReference>
<keyword evidence="2" id="KW-0285">Flavoprotein</keyword>
<dbReference type="PRINTS" id="PR00411">
    <property type="entry name" value="PNDRDTASEI"/>
</dbReference>
<dbReference type="InterPro" id="IPR050446">
    <property type="entry name" value="FAD-oxidoreductase/Apoptosis"/>
</dbReference>
<accession>A0ABW6LR83</accession>
<evidence type="ECO:0000256" key="4">
    <source>
        <dbReference type="ARBA" id="ARBA00023002"/>
    </source>
</evidence>
<dbReference type="Gene3D" id="3.50.50.60">
    <property type="entry name" value="FAD/NAD(P)-binding domain"/>
    <property type="match status" value="2"/>
</dbReference>
<dbReference type="EMBL" id="JBIAFP010000026">
    <property type="protein sequence ID" value="MFE9229564.1"/>
    <property type="molecule type" value="Genomic_DNA"/>
</dbReference>
<keyword evidence="8" id="KW-1185">Reference proteome</keyword>
<dbReference type="InterPro" id="IPR028202">
    <property type="entry name" value="Reductase_C"/>
</dbReference>
<evidence type="ECO:0000259" key="6">
    <source>
        <dbReference type="Pfam" id="PF14759"/>
    </source>
</evidence>
<keyword evidence="3" id="KW-0274">FAD</keyword>
<reference evidence="7 8" key="1">
    <citation type="submission" date="2024-10" db="EMBL/GenBank/DDBJ databases">
        <title>The Natural Products Discovery Center: Release of the First 8490 Sequenced Strains for Exploring Actinobacteria Biosynthetic Diversity.</title>
        <authorList>
            <person name="Kalkreuter E."/>
            <person name="Kautsar S.A."/>
            <person name="Yang D."/>
            <person name="Bader C.D."/>
            <person name="Teijaro C.N."/>
            <person name="Fluegel L."/>
            <person name="Davis C.M."/>
            <person name="Simpson J.R."/>
            <person name="Lauterbach L."/>
            <person name="Steele A.D."/>
            <person name="Gui C."/>
            <person name="Meng S."/>
            <person name="Li G."/>
            <person name="Viehrig K."/>
            <person name="Ye F."/>
            <person name="Su P."/>
            <person name="Kiefer A.F."/>
            <person name="Nichols A."/>
            <person name="Cepeda A.J."/>
            <person name="Yan W."/>
            <person name="Fan B."/>
            <person name="Jiang Y."/>
            <person name="Adhikari A."/>
            <person name="Zheng C.-J."/>
            <person name="Schuster L."/>
            <person name="Cowan T.M."/>
            <person name="Smanski M.J."/>
            <person name="Chevrette M.G."/>
            <person name="De Carvalho L.P.S."/>
            <person name="Shen B."/>
        </authorList>
    </citation>
    <scope>NUCLEOTIDE SEQUENCE [LARGE SCALE GENOMIC DNA]</scope>
    <source>
        <strain evidence="7 8">NPDC007066</strain>
    </source>
</reference>
<evidence type="ECO:0000256" key="3">
    <source>
        <dbReference type="ARBA" id="ARBA00022827"/>
    </source>
</evidence>
<dbReference type="PANTHER" id="PTHR43557:SF2">
    <property type="entry name" value="RIESKE DOMAIN-CONTAINING PROTEIN-RELATED"/>
    <property type="match status" value="1"/>
</dbReference>
<dbReference type="Pfam" id="PF07992">
    <property type="entry name" value="Pyr_redox_2"/>
    <property type="match status" value="1"/>
</dbReference>
<dbReference type="Pfam" id="PF14759">
    <property type="entry name" value="Reductase_C"/>
    <property type="match status" value="1"/>
</dbReference>
<evidence type="ECO:0000256" key="2">
    <source>
        <dbReference type="ARBA" id="ARBA00022630"/>
    </source>
</evidence>
<keyword evidence="4" id="KW-0560">Oxidoreductase</keyword>
<dbReference type="PANTHER" id="PTHR43557">
    <property type="entry name" value="APOPTOSIS-INDUCING FACTOR 1"/>
    <property type="match status" value="1"/>
</dbReference>
<sequence length="413" mass="43474">MTPGAVGAGDEPGLVVVGASLAGLRAVEAARRAGYGGAITLIGAEPHLPYDRPPLSKTFLTGDAEATYYLGEDILSRDLSVDLRLGVTARALAPQARTVITDVGPVPYRRLLVATGAHARTLAHLPALDGVWTLRTLDDATALRASLRGAADVVVVGAGFIGAEIASSARAGGARVTIVEAAAVPLVRAVGEVVGRVLSTVHERHGTRLLCGTTVEELIGDGHVRGVRLSTGEVLRADAVVVGVGAAPATQWLKTSGIVLDPRDGGVVCDEYLESSIPGVYAAGDVAHWPNGLFEGDDTMRLENWTNAASQAAHAAENTVRPDRRRPYETVPYFWSDWYGQRIQFVGTADADDVSVVGGGGPDEDSDHLVALYRRGDRLVGAATLNEPRKIMKYRRFIAERGLWSAAETAIPA</sequence>
<dbReference type="Gene3D" id="3.30.390.30">
    <property type="match status" value="1"/>
</dbReference>
<dbReference type="RefSeq" id="WP_358286925.1">
    <property type="nucleotide sequence ID" value="NZ_JBEYGJ010000028.1"/>
</dbReference>
<evidence type="ECO:0000313" key="8">
    <source>
        <dbReference type="Proteomes" id="UP001601288"/>
    </source>
</evidence>
<evidence type="ECO:0000259" key="5">
    <source>
        <dbReference type="Pfam" id="PF07992"/>
    </source>
</evidence>
<comment type="caution">
    <text evidence="7">The sequence shown here is derived from an EMBL/GenBank/DDBJ whole genome shotgun (WGS) entry which is preliminary data.</text>
</comment>
<comment type="cofactor">
    <cofactor evidence="1">
        <name>FAD</name>
        <dbReference type="ChEBI" id="CHEBI:57692"/>
    </cofactor>
</comment>
<dbReference type="Proteomes" id="UP001601288">
    <property type="component" value="Unassembled WGS sequence"/>
</dbReference>
<dbReference type="InterPro" id="IPR016156">
    <property type="entry name" value="FAD/NAD-linked_Rdtase_dimer_sf"/>
</dbReference>
<dbReference type="SUPFAM" id="SSF55424">
    <property type="entry name" value="FAD/NAD-linked reductases, dimerisation (C-terminal) domain"/>
    <property type="match status" value="1"/>
</dbReference>
<protein>
    <submittedName>
        <fullName evidence="7">NAD(P)/FAD-dependent oxidoreductase</fullName>
    </submittedName>
</protein>
<name>A0ABW6LR83_9ACTN</name>
<dbReference type="InterPro" id="IPR036188">
    <property type="entry name" value="FAD/NAD-bd_sf"/>
</dbReference>
<dbReference type="SUPFAM" id="SSF51905">
    <property type="entry name" value="FAD/NAD(P)-binding domain"/>
    <property type="match status" value="1"/>
</dbReference>
<proteinExistence type="predicted"/>
<dbReference type="PRINTS" id="PR00368">
    <property type="entry name" value="FADPNR"/>
</dbReference>